<proteinExistence type="predicted"/>
<sequence length="230" mass="25558">MNEDSYSKMESLKVDKDDNRIKPNDKVFDGSKLSVSSDLSIINGLSSENVSINKSKESESFHTRTNKDNSVVPSLDQLDEDDVLESDEAGTREFDGNNIDEDELLKDPDADSTTLQKTENSSTFLKTKSESNNDKVDHEKMNGEEERQFKNISNSDLKSSVLNKCVVGISKSVNKETPKSENITDIVNETSKDGENSRSALSIDETSTNVSDCGSIDDRKTKFLHIEQDS</sequence>
<evidence type="ECO:0000313" key="3">
    <source>
        <dbReference type="EMBL" id="JAS37142.1"/>
    </source>
</evidence>
<protein>
    <submittedName>
        <fullName evidence="3">Uncharacterized protein</fullName>
    </submittedName>
</protein>
<feature type="region of interest" description="Disordered" evidence="1">
    <location>
        <begin position="47"/>
        <end position="152"/>
    </location>
</feature>
<feature type="compositionally biased region" description="Polar residues" evidence="1">
    <location>
        <begin position="111"/>
        <end position="126"/>
    </location>
</feature>
<dbReference type="EMBL" id="GEDC01000156">
    <property type="protein sequence ID" value="JAS37142.1"/>
    <property type="molecule type" value="Transcribed_RNA"/>
</dbReference>
<evidence type="ECO:0000256" key="1">
    <source>
        <dbReference type="SAM" id="MobiDB-lite"/>
    </source>
</evidence>
<dbReference type="EMBL" id="GEDC01006338">
    <property type="protein sequence ID" value="JAS30960.1"/>
    <property type="molecule type" value="Transcribed_RNA"/>
</dbReference>
<name>A0A1B6EGT0_9HEMI</name>
<feature type="region of interest" description="Disordered" evidence="1">
    <location>
        <begin position="175"/>
        <end position="214"/>
    </location>
</feature>
<feature type="compositionally biased region" description="Basic and acidic residues" evidence="1">
    <location>
        <begin position="54"/>
        <end position="67"/>
    </location>
</feature>
<gene>
    <name evidence="2" type="ORF">g.23689</name>
    <name evidence="3" type="ORF">g.23690</name>
</gene>
<feature type="compositionally biased region" description="Polar residues" evidence="1">
    <location>
        <begin position="197"/>
        <end position="212"/>
    </location>
</feature>
<dbReference type="AlphaFoldDB" id="A0A1B6EGT0"/>
<feature type="compositionally biased region" description="Polar residues" evidence="1">
    <location>
        <begin position="180"/>
        <end position="189"/>
    </location>
</feature>
<feature type="non-terminal residue" evidence="3">
    <location>
        <position position="230"/>
    </location>
</feature>
<feature type="region of interest" description="Disordered" evidence="1">
    <location>
        <begin position="1"/>
        <end position="29"/>
    </location>
</feature>
<feature type="compositionally biased region" description="Acidic residues" evidence="1">
    <location>
        <begin position="77"/>
        <end position="88"/>
    </location>
</feature>
<feature type="compositionally biased region" description="Basic and acidic residues" evidence="1">
    <location>
        <begin position="127"/>
        <end position="149"/>
    </location>
</feature>
<reference evidence="3" key="1">
    <citation type="submission" date="2015-12" db="EMBL/GenBank/DDBJ databases">
        <title>De novo transcriptome assembly of four potential Pierce s Disease insect vectors from Arizona vineyards.</title>
        <authorList>
            <person name="Tassone E.E."/>
        </authorList>
    </citation>
    <scope>NUCLEOTIDE SEQUENCE</scope>
</reference>
<evidence type="ECO:0000313" key="2">
    <source>
        <dbReference type="EMBL" id="JAS30960.1"/>
    </source>
</evidence>
<organism evidence="3">
    <name type="scientific">Clastoptera arizonana</name>
    <name type="common">Arizona spittle bug</name>
    <dbReference type="NCBI Taxonomy" id="38151"/>
    <lineage>
        <taxon>Eukaryota</taxon>
        <taxon>Metazoa</taxon>
        <taxon>Ecdysozoa</taxon>
        <taxon>Arthropoda</taxon>
        <taxon>Hexapoda</taxon>
        <taxon>Insecta</taxon>
        <taxon>Pterygota</taxon>
        <taxon>Neoptera</taxon>
        <taxon>Paraneoptera</taxon>
        <taxon>Hemiptera</taxon>
        <taxon>Auchenorrhyncha</taxon>
        <taxon>Cercopoidea</taxon>
        <taxon>Clastopteridae</taxon>
        <taxon>Clastoptera</taxon>
    </lineage>
</organism>
<accession>A0A1B6EGT0</accession>